<keyword evidence="7 13" id="KW-0418">Kinase</keyword>
<dbReference type="InterPro" id="IPR003661">
    <property type="entry name" value="HisK_dim/P_dom"/>
</dbReference>
<dbReference type="InterPro" id="IPR036097">
    <property type="entry name" value="HisK_dim/P_sf"/>
</dbReference>
<evidence type="ECO:0000256" key="3">
    <source>
        <dbReference type="ARBA" id="ARBA00012438"/>
    </source>
</evidence>
<comment type="subcellular location">
    <subcellularLocation>
        <location evidence="2">Membrane</location>
    </subcellularLocation>
</comment>
<dbReference type="SMART" id="SM00388">
    <property type="entry name" value="HisKA"/>
    <property type="match status" value="1"/>
</dbReference>
<dbReference type="InterPro" id="IPR004358">
    <property type="entry name" value="Sig_transdc_His_kin-like_C"/>
</dbReference>
<dbReference type="Pfam" id="PF00672">
    <property type="entry name" value="HAMP"/>
    <property type="match status" value="1"/>
</dbReference>
<evidence type="ECO:0000259" key="12">
    <source>
        <dbReference type="PROSITE" id="PS50885"/>
    </source>
</evidence>
<dbReference type="EC" id="2.7.13.3" evidence="3"/>
<evidence type="ECO:0000256" key="1">
    <source>
        <dbReference type="ARBA" id="ARBA00000085"/>
    </source>
</evidence>
<dbReference type="GO" id="GO:0000155">
    <property type="term" value="F:phosphorelay sensor kinase activity"/>
    <property type="evidence" value="ECO:0007669"/>
    <property type="project" value="InterPro"/>
</dbReference>
<proteinExistence type="predicted"/>
<feature type="domain" description="Histidine kinase" evidence="11">
    <location>
        <begin position="279"/>
        <end position="480"/>
    </location>
</feature>
<dbReference type="PROSITE" id="PS50109">
    <property type="entry name" value="HIS_KIN"/>
    <property type="match status" value="1"/>
</dbReference>
<evidence type="ECO:0000256" key="5">
    <source>
        <dbReference type="ARBA" id="ARBA00022679"/>
    </source>
</evidence>
<reference evidence="13 14" key="1">
    <citation type="submission" date="2018-11" db="EMBL/GenBank/DDBJ databases">
        <title>Genomic Encyclopedia of Type Strains, Phase IV (KMG-IV): sequencing the most valuable type-strain genomes for metagenomic binning, comparative biology and taxonomic classification.</title>
        <authorList>
            <person name="Goeker M."/>
        </authorList>
    </citation>
    <scope>NUCLEOTIDE SEQUENCE [LARGE SCALE GENOMIC DNA]</scope>
    <source>
        <strain evidence="13 14">DSM 100275</strain>
    </source>
</reference>
<accession>A0A3N1XZI1</accession>
<dbReference type="InterPro" id="IPR036890">
    <property type="entry name" value="HATPase_C_sf"/>
</dbReference>
<evidence type="ECO:0000313" key="13">
    <source>
        <dbReference type="EMBL" id="ROR31979.1"/>
    </source>
</evidence>
<dbReference type="SMART" id="SM00304">
    <property type="entry name" value="HAMP"/>
    <property type="match status" value="1"/>
</dbReference>
<dbReference type="Pfam" id="PF00512">
    <property type="entry name" value="HisKA"/>
    <property type="match status" value="1"/>
</dbReference>
<dbReference type="EMBL" id="RJVI01000002">
    <property type="protein sequence ID" value="ROR31979.1"/>
    <property type="molecule type" value="Genomic_DNA"/>
</dbReference>
<dbReference type="Proteomes" id="UP000276634">
    <property type="component" value="Unassembled WGS sequence"/>
</dbReference>
<keyword evidence="5" id="KW-0808">Transferase</keyword>
<comment type="catalytic activity">
    <reaction evidence="1">
        <text>ATP + protein L-histidine = ADP + protein N-phospho-L-histidine.</text>
        <dbReference type="EC" id="2.7.13.3"/>
    </reaction>
</comment>
<evidence type="ECO:0000256" key="2">
    <source>
        <dbReference type="ARBA" id="ARBA00004370"/>
    </source>
</evidence>
<dbReference type="RefSeq" id="WP_123400963.1">
    <property type="nucleotide sequence ID" value="NZ_RJVI01000002.1"/>
</dbReference>
<feature type="transmembrane region" description="Helical" evidence="10">
    <location>
        <begin position="181"/>
        <end position="203"/>
    </location>
</feature>
<keyword evidence="4" id="KW-0597">Phosphoprotein</keyword>
<dbReference type="Gene3D" id="1.10.287.130">
    <property type="match status" value="1"/>
</dbReference>
<feature type="transmembrane region" description="Helical" evidence="10">
    <location>
        <begin position="12"/>
        <end position="33"/>
    </location>
</feature>
<evidence type="ECO:0000259" key="11">
    <source>
        <dbReference type="PROSITE" id="PS50109"/>
    </source>
</evidence>
<keyword evidence="9" id="KW-0902">Two-component regulatory system</keyword>
<dbReference type="PANTHER" id="PTHR43065:SF10">
    <property type="entry name" value="PEROXIDE STRESS-ACTIVATED HISTIDINE KINASE MAK3"/>
    <property type="match status" value="1"/>
</dbReference>
<dbReference type="SMART" id="SM00387">
    <property type="entry name" value="HATPase_c"/>
    <property type="match status" value="1"/>
</dbReference>
<dbReference type="AlphaFoldDB" id="A0A3N1XZI1"/>
<dbReference type="PANTHER" id="PTHR43065">
    <property type="entry name" value="SENSOR HISTIDINE KINASE"/>
    <property type="match status" value="1"/>
</dbReference>
<dbReference type="GO" id="GO:0016020">
    <property type="term" value="C:membrane"/>
    <property type="evidence" value="ECO:0007669"/>
    <property type="project" value="UniProtKB-SubCell"/>
</dbReference>
<protein>
    <recommendedName>
        <fullName evidence="3">histidine kinase</fullName>
        <ecNumber evidence="3">2.7.13.3</ecNumber>
    </recommendedName>
</protein>
<evidence type="ECO:0000313" key="14">
    <source>
        <dbReference type="Proteomes" id="UP000276634"/>
    </source>
</evidence>
<dbReference type="Gene3D" id="3.30.565.10">
    <property type="entry name" value="Histidine kinase-like ATPase, C-terminal domain"/>
    <property type="match status" value="1"/>
</dbReference>
<dbReference type="GO" id="GO:0005524">
    <property type="term" value="F:ATP binding"/>
    <property type="evidence" value="ECO:0007669"/>
    <property type="project" value="UniProtKB-KW"/>
</dbReference>
<dbReference type="SUPFAM" id="SSF47384">
    <property type="entry name" value="Homodimeric domain of signal transducing histidine kinase"/>
    <property type="match status" value="1"/>
</dbReference>
<dbReference type="PROSITE" id="PS50885">
    <property type="entry name" value="HAMP"/>
    <property type="match status" value="1"/>
</dbReference>
<keyword evidence="10" id="KW-0812">Transmembrane</keyword>
<evidence type="ECO:0000256" key="8">
    <source>
        <dbReference type="ARBA" id="ARBA00022840"/>
    </source>
</evidence>
<dbReference type="CDD" id="cd06225">
    <property type="entry name" value="HAMP"/>
    <property type="match status" value="1"/>
</dbReference>
<dbReference type="Gene3D" id="6.10.340.10">
    <property type="match status" value="1"/>
</dbReference>
<evidence type="ECO:0000256" key="9">
    <source>
        <dbReference type="ARBA" id="ARBA00023012"/>
    </source>
</evidence>
<feature type="domain" description="HAMP" evidence="12">
    <location>
        <begin position="205"/>
        <end position="259"/>
    </location>
</feature>
<dbReference type="PRINTS" id="PR00344">
    <property type="entry name" value="BCTRLSENSOR"/>
</dbReference>
<dbReference type="OrthoDB" id="2521613at2"/>
<keyword evidence="6" id="KW-0547">Nucleotide-binding</keyword>
<keyword evidence="8" id="KW-0067">ATP-binding</keyword>
<dbReference type="InterPro" id="IPR005467">
    <property type="entry name" value="His_kinase_dom"/>
</dbReference>
<evidence type="ECO:0000256" key="7">
    <source>
        <dbReference type="ARBA" id="ARBA00022777"/>
    </source>
</evidence>
<evidence type="ECO:0000256" key="4">
    <source>
        <dbReference type="ARBA" id="ARBA00022553"/>
    </source>
</evidence>
<evidence type="ECO:0000256" key="6">
    <source>
        <dbReference type="ARBA" id="ARBA00022741"/>
    </source>
</evidence>
<organism evidence="13 14">
    <name type="scientific">Inmirania thermothiophila</name>
    <dbReference type="NCBI Taxonomy" id="1750597"/>
    <lineage>
        <taxon>Bacteria</taxon>
        <taxon>Pseudomonadati</taxon>
        <taxon>Pseudomonadota</taxon>
        <taxon>Gammaproteobacteria</taxon>
        <taxon>Chromatiales</taxon>
        <taxon>Ectothiorhodospiraceae</taxon>
        <taxon>Inmirania</taxon>
    </lineage>
</organism>
<keyword evidence="10" id="KW-1133">Transmembrane helix</keyword>
<sequence>MTLRDLSLRYKVPLRTTVLILVTALVVTSALLVRAAQDLRADLTATATATGRLLARTLTPALLHDDVWKAYEIIASALPEAHARGGLRPDLLMILDPMARVYVSTEPRRFPMQSDPGEDGPEYAAVRDLVAAARTGTEQTFTPPSGQGFHVTVPIVSDGVLLGTLVMSYPREIFRQRILGFGGRAVAATLLAVVFLLPLGAYWGAQYAEPLVRLARAMRAVGREVPERVELELPAAGDEIGQLAVQFERMVAELREKQRLEQQMVVAERLAAIGRFTAGIAHEINNPLGGLLNAVSTLRRHGCDDPLTQRTVSLLERGLHQIRETVAALLVEARPDPHPLTREDIEDVRRLVAPEAGRRGITLAWDNRIPERTRLPASLVRQVLINLLLNAVQAAPEGGRVGVRASIEGGLVRLEVCNDGPPIPAEALPRLFEPFATTKAGGRGLGLWVTYQIVDGLGGEIQVTSEAGDTRFRVTLPLDREDAPGHPPDREIGVLP</sequence>
<dbReference type="Pfam" id="PF02518">
    <property type="entry name" value="HATPase_c"/>
    <property type="match status" value="1"/>
</dbReference>
<name>A0A3N1XZI1_9GAMM</name>
<evidence type="ECO:0000256" key="10">
    <source>
        <dbReference type="SAM" id="Phobius"/>
    </source>
</evidence>
<dbReference type="InterPro" id="IPR003594">
    <property type="entry name" value="HATPase_dom"/>
</dbReference>
<dbReference type="InterPro" id="IPR003660">
    <property type="entry name" value="HAMP_dom"/>
</dbReference>
<keyword evidence="10" id="KW-0472">Membrane</keyword>
<dbReference type="SUPFAM" id="SSF55874">
    <property type="entry name" value="ATPase domain of HSP90 chaperone/DNA topoisomerase II/histidine kinase"/>
    <property type="match status" value="1"/>
</dbReference>
<gene>
    <name evidence="13" type="ORF">EDC57_1161</name>
</gene>
<comment type="caution">
    <text evidence="13">The sequence shown here is derived from an EMBL/GenBank/DDBJ whole genome shotgun (WGS) entry which is preliminary data.</text>
</comment>
<keyword evidence="14" id="KW-1185">Reference proteome</keyword>
<dbReference type="CDD" id="cd00082">
    <property type="entry name" value="HisKA"/>
    <property type="match status" value="1"/>
</dbReference>